<dbReference type="Proteomes" id="UP000289703">
    <property type="component" value="Unassembled WGS sequence"/>
</dbReference>
<keyword evidence="1" id="KW-0732">Signal</keyword>
<evidence type="ECO:0008006" key="4">
    <source>
        <dbReference type="Google" id="ProtNLM"/>
    </source>
</evidence>
<gene>
    <name evidence="2" type="ORF">EO244_15030</name>
</gene>
<evidence type="ECO:0000256" key="1">
    <source>
        <dbReference type="SAM" id="SignalP"/>
    </source>
</evidence>
<feature type="chain" id="PRO_5020294223" description="Cytochrome c domain-containing protein" evidence="1">
    <location>
        <begin position="26"/>
        <end position="122"/>
    </location>
</feature>
<evidence type="ECO:0000313" key="2">
    <source>
        <dbReference type="EMBL" id="RXQ88839.1"/>
    </source>
</evidence>
<comment type="caution">
    <text evidence="2">The sequence shown here is derived from an EMBL/GenBank/DDBJ whole genome shotgun (WGS) entry which is preliminary data.</text>
</comment>
<keyword evidence="3" id="KW-1185">Reference proteome</keyword>
<reference evidence="2 3" key="1">
    <citation type="submission" date="2019-01" db="EMBL/GenBank/DDBJ databases">
        <title>Ancylomarina salipaludis sp. nov., isolated from a salt marsh.</title>
        <authorList>
            <person name="Yoon J.-H."/>
        </authorList>
    </citation>
    <scope>NUCLEOTIDE SEQUENCE [LARGE SCALE GENOMIC DNA]</scope>
    <source>
        <strain evidence="2 3">SHSM-M15</strain>
    </source>
</reference>
<accession>A0A4Q1JIG7</accession>
<organism evidence="2 3">
    <name type="scientific">Ancylomarina salipaludis</name>
    <dbReference type="NCBI Taxonomy" id="2501299"/>
    <lineage>
        <taxon>Bacteria</taxon>
        <taxon>Pseudomonadati</taxon>
        <taxon>Bacteroidota</taxon>
        <taxon>Bacteroidia</taxon>
        <taxon>Marinilabiliales</taxon>
        <taxon>Marinifilaceae</taxon>
        <taxon>Ancylomarina</taxon>
    </lineage>
</organism>
<dbReference type="PROSITE" id="PS51257">
    <property type="entry name" value="PROKAR_LIPOPROTEIN"/>
    <property type="match status" value="1"/>
</dbReference>
<protein>
    <recommendedName>
        <fullName evidence="4">Cytochrome c domain-containing protein</fullName>
    </recommendedName>
</protein>
<proteinExistence type="predicted"/>
<evidence type="ECO:0000313" key="3">
    <source>
        <dbReference type="Proteomes" id="UP000289703"/>
    </source>
</evidence>
<sequence length="122" mass="13609">MKELRLVCILALLGFLIGCSSSSNDDDEMLPPYNNNNEALIAAQNYFNGSLKPIIDSKCVTCHEGKHNKNDAFNFGVFNNARNSADNMYNQVNSGKMPKDAGKLPQSEIDKFKEFMDLVDKI</sequence>
<dbReference type="EMBL" id="SAXA01000017">
    <property type="protein sequence ID" value="RXQ88839.1"/>
    <property type="molecule type" value="Genomic_DNA"/>
</dbReference>
<dbReference type="RefSeq" id="WP_129255507.1">
    <property type="nucleotide sequence ID" value="NZ_SAXA01000017.1"/>
</dbReference>
<feature type="signal peptide" evidence="1">
    <location>
        <begin position="1"/>
        <end position="25"/>
    </location>
</feature>
<dbReference type="AlphaFoldDB" id="A0A4Q1JIG7"/>
<dbReference type="OrthoDB" id="9786191at2"/>
<name>A0A4Q1JIG7_9BACT</name>